<evidence type="ECO:0000259" key="3">
    <source>
        <dbReference type="PROSITE" id="PS51109"/>
    </source>
</evidence>
<dbReference type="PANTHER" id="PTHR35788">
    <property type="entry name" value="EXPORTED PROTEIN-RELATED"/>
    <property type="match status" value="1"/>
</dbReference>
<evidence type="ECO:0000313" key="5">
    <source>
        <dbReference type="Proteomes" id="UP000298381"/>
    </source>
</evidence>
<dbReference type="PROSITE" id="PS51109">
    <property type="entry name" value="G5"/>
    <property type="match status" value="1"/>
</dbReference>
<evidence type="ECO:0000256" key="2">
    <source>
        <dbReference type="SAM" id="Phobius"/>
    </source>
</evidence>
<keyword evidence="2" id="KW-0472">Membrane</keyword>
<dbReference type="Pfam" id="PF12229">
    <property type="entry name" value="PG_binding_4"/>
    <property type="match status" value="1"/>
</dbReference>
<protein>
    <recommendedName>
        <fullName evidence="3">G5 domain-containing protein</fullName>
    </recommendedName>
</protein>
<keyword evidence="2" id="KW-1133">Transmembrane helix</keyword>
<name>A0A4Z0D649_9FIRM</name>
<reference evidence="4 5" key="1">
    <citation type="submission" date="2019-03" db="EMBL/GenBank/DDBJ databases">
        <title>Draft genome sequence data and analysis of a Fermenting Bacterium, Soehngenia longevitae strain 1933PT, isolated from petroleum reservoir in Azerbaijan.</title>
        <authorList>
            <person name="Grouzdev D.S."/>
            <person name="Bidzhieva S.K."/>
            <person name="Sokolova D.S."/>
            <person name="Tourova T.P."/>
            <person name="Poltaraus A.B."/>
            <person name="Nazina T.N."/>
        </authorList>
    </citation>
    <scope>NUCLEOTIDE SEQUENCE [LARGE SCALE GENOMIC DNA]</scope>
    <source>
        <strain evidence="4 5">1933P</strain>
    </source>
</reference>
<dbReference type="AlphaFoldDB" id="A0A4Z0D649"/>
<feature type="transmembrane region" description="Helical" evidence="2">
    <location>
        <begin position="7"/>
        <end position="26"/>
    </location>
</feature>
<keyword evidence="5" id="KW-1185">Reference proteome</keyword>
<dbReference type="Proteomes" id="UP000298381">
    <property type="component" value="Unassembled WGS sequence"/>
</dbReference>
<gene>
    <name evidence="4" type="ORF">E4100_04705</name>
</gene>
<evidence type="ECO:0000313" key="4">
    <source>
        <dbReference type="EMBL" id="TFZ40373.1"/>
    </source>
</evidence>
<dbReference type="PANTHER" id="PTHR35788:SF1">
    <property type="entry name" value="EXPORTED PROTEIN"/>
    <property type="match status" value="1"/>
</dbReference>
<dbReference type="InterPro" id="IPR052913">
    <property type="entry name" value="Glycopeptide_resist_protein"/>
</dbReference>
<dbReference type="Pfam" id="PF07501">
    <property type="entry name" value="G5"/>
    <property type="match status" value="1"/>
</dbReference>
<keyword evidence="2" id="KW-0812">Transmembrane</keyword>
<dbReference type="EMBL" id="SRIB01000005">
    <property type="protein sequence ID" value="TFZ40373.1"/>
    <property type="molecule type" value="Genomic_DNA"/>
</dbReference>
<feature type="domain" description="G5" evidence="3">
    <location>
        <begin position="366"/>
        <end position="447"/>
    </location>
</feature>
<keyword evidence="1" id="KW-0732">Signal</keyword>
<sequence>MKRSMKLALTFTLSIILIALIFYFYIDNKLNSGYFYEGVHVDGIELSDYSKEEAVKLLEGKKQKEIESQKMTILSERNNEFEYILPLKDLGYDYNYEKAVDEAHNVGREGSFIDRLKFINNLKKNPVNIELMYYYDPNLIDKHIDEISKMLYEEPKNASLKFDGENFHITDEVIGYEVNKVKLKSMIESNIGQLDDIYVPYEKLEPEITKKLYNKVNGLLAHFSTSFKSSASGRINNIVLSANSFKGKIVLPGEVVSYNETTGPRSSKNGYEDAPVIVNGELTPGIGGGVCQTSTTLYNTLLLADLEILERHPHSIPPAYVPKGTDAAVAGIYYDLVFKNNFDFPIYIDTKIIDKTVHFYIYGDAANRNYEIKIGTELIETIPYKTVEKLNDNLEPGTRNLLQEGRNGYKVATYKYKIVNGKVIEKTKISSDYYKEKDYIYEVGPEKEDPQEVEITD</sequence>
<proteinExistence type="predicted"/>
<dbReference type="InterPro" id="IPR007391">
    <property type="entry name" value="Vancomycin_resist_VanW"/>
</dbReference>
<dbReference type="SMART" id="SM01208">
    <property type="entry name" value="G5"/>
    <property type="match status" value="1"/>
</dbReference>
<comment type="caution">
    <text evidence="4">The sequence shown here is derived from an EMBL/GenBank/DDBJ whole genome shotgun (WGS) entry which is preliminary data.</text>
</comment>
<evidence type="ECO:0000256" key="1">
    <source>
        <dbReference type="ARBA" id="ARBA00022729"/>
    </source>
</evidence>
<dbReference type="Pfam" id="PF04294">
    <property type="entry name" value="VanW"/>
    <property type="match status" value="1"/>
</dbReference>
<dbReference type="InterPro" id="IPR022029">
    <property type="entry name" value="YoaR-like_PG-bd"/>
</dbReference>
<dbReference type="Gene3D" id="2.20.230.10">
    <property type="entry name" value="Resuscitation-promoting factor rpfb"/>
    <property type="match status" value="1"/>
</dbReference>
<dbReference type="InterPro" id="IPR011098">
    <property type="entry name" value="G5_dom"/>
</dbReference>
<organism evidence="4 5">
    <name type="scientific">Soehngenia longivitae</name>
    <dbReference type="NCBI Taxonomy" id="2562294"/>
    <lineage>
        <taxon>Bacteria</taxon>
        <taxon>Bacillati</taxon>
        <taxon>Bacillota</taxon>
        <taxon>Tissierellia</taxon>
        <taxon>Tissierellales</taxon>
        <taxon>Tissierellaceae</taxon>
        <taxon>Soehngenia</taxon>
    </lineage>
</organism>
<dbReference type="OrthoDB" id="9797191at2"/>
<dbReference type="RefSeq" id="WP_135270891.1">
    <property type="nucleotide sequence ID" value="NZ_SRIB01000005.1"/>
</dbReference>
<accession>A0A4Z0D649</accession>